<dbReference type="AlphaFoldDB" id="A0A1R3VR32"/>
<accession>A0A1R3VR32</accession>
<dbReference type="EMBL" id="FTPK01000001">
    <property type="protein sequence ID" value="SIT67183.1"/>
    <property type="molecule type" value="Genomic_DNA"/>
</dbReference>
<sequence length="119" mass="14046">MIYCGLEILLDLHGQILVQEDGSWIKIEARRAEETEQRPHGIKYSLTLHARDGKRLMGYDNAHGLKQTGKRHEAQKVPFDHRHPFEKREPVIYAFSCPEELLRHFFAEVDEVLRELKKR</sequence>
<dbReference type="STRING" id="233100.SAMN05216526_0788"/>
<organism evidence="1 2">
    <name type="scientific">Ectothiorhodosinus mongolicus</name>
    <dbReference type="NCBI Taxonomy" id="233100"/>
    <lineage>
        <taxon>Bacteria</taxon>
        <taxon>Pseudomonadati</taxon>
        <taxon>Pseudomonadota</taxon>
        <taxon>Gammaproteobacteria</taxon>
        <taxon>Chromatiales</taxon>
        <taxon>Ectothiorhodospiraceae</taxon>
        <taxon>Ectothiorhodosinus</taxon>
    </lineage>
</organism>
<keyword evidence="2" id="KW-1185">Reference proteome</keyword>
<protein>
    <submittedName>
        <fullName evidence="1">Uncharacterized protein</fullName>
    </submittedName>
</protein>
<dbReference type="Proteomes" id="UP000223759">
    <property type="component" value="Unassembled WGS sequence"/>
</dbReference>
<name>A0A1R3VR32_9GAMM</name>
<evidence type="ECO:0000313" key="1">
    <source>
        <dbReference type="EMBL" id="SIT67183.1"/>
    </source>
</evidence>
<evidence type="ECO:0000313" key="2">
    <source>
        <dbReference type="Proteomes" id="UP000223759"/>
    </source>
</evidence>
<dbReference type="InterPro" id="IPR045397">
    <property type="entry name" value="TumE-like"/>
</dbReference>
<proteinExistence type="predicted"/>
<gene>
    <name evidence="1" type="ORF">SAMN05216526_0788</name>
</gene>
<reference evidence="1 2" key="1">
    <citation type="submission" date="2017-01" db="EMBL/GenBank/DDBJ databases">
        <authorList>
            <person name="Mah S.A."/>
            <person name="Swanson W.J."/>
            <person name="Moy G.W."/>
            <person name="Vacquier V.D."/>
        </authorList>
    </citation>
    <scope>NUCLEOTIDE SEQUENCE [LARGE SCALE GENOMIC DNA]</scope>
    <source>
        <strain evidence="1 2">M9</strain>
    </source>
</reference>
<dbReference type="Pfam" id="PF20126">
    <property type="entry name" value="TumE"/>
    <property type="match status" value="1"/>
</dbReference>